<dbReference type="STRING" id="945553.A0A0D2N3E3"/>
<dbReference type="OrthoDB" id="3068921at2759"/>
<gene>
    <name evidence="1" type="ORF">HYPSUDRAFT_151195</name>
</gene>
<dbReference type="Proteomes" id="UP000054270">
    <property type="component" value="Unassembled WGS sequence"/>
</dbReference>
<sequence length="228" mass="26418">MKQFPIYDESIHASLERYHEHWDQWEDEDPLALFGAVNGLLPNRPAAEAIALRALVMRWTLPEKDCHWSSLQEAVDNMCQVSLKVEDMVPFPYLNKIKYSLHARLDAYARIVLALSQILGLFADYFFSTNSQSFVVDKDFELIRSLAWNDNREIMVAAFIILQRRCSVAVVQIRRNFNKLDRILLARDKTLSVASYNSTTPTERDRMAFASPRSSFKAFLMREDFASD</sequence>
<evidence type="ECO:0000313" key="2">
    <source>
        <dbReference type="Proteomes" id="UP000054270"/>
    </source>
</evidence>
<protein>
    <submittedName>
        <fullName evidence="1">Uncharacterized protein</fullName>
    </submittedName>
</protein>
<dbReference type="AlphaFoldDB" id="A0A0D2N3E3"/>
<name>A0A0D2N3E3_HYPSF</name>
<feature type="non-terminal residue" evidence="1">
    <location>
        <position position="228"/>
    </location>
</feature>
<evidence type="ECO:0000313" key="1">
    <source>
        <dbReference type="EMBL" id="KJA13754.1"/>
    </source>
</evidence>
<reference evidence="2" key="1">
    <citation type="submission" date="2014-04" db="EMBL/GenBank/DDBJ databases">
        <title>Evolutionary Origins and Diversification of the Mycorrhizal Mutualists.</title>
        <authorList>
            <consortium name="DOE Joint Genome Institute"/>
            <consortium name="Mycorrhizal Genomics Consortium"/>
            <person name="Kohler A."/>
            <person name="Kuo A."/>
            <person name="Nagy L.G."/>
            <person name="Floudas D."/>
            <person name="Copeland A."/>
            <person name="Barry K.W."/>
            <person name="Cichocki N."/>
            <person name="Veneault-Fourrey C."/>
            <person name="LaButti K."/>
            <person name="Lindquist E.A."/>
            <person name="Lipzen A."/>
            <person name="Lundell T."/>
            <person name="Morin E."/>
            <person name="Murat C."/>
            <person name="Riley R."/>
            <person name="Ohm R."/>
            <person name="Sun H."/>
            <person name="Tunlid A."/>
            <person name="Henrissat B."/>
            <person name="Grigoriev I.V."/>
            <person name="Hibbett D.S."/>
            <person name="Martin F."/>
        </authorList>
    </citation>
    <scope>NUCLEOTIDE SEQUENCE [LARGE SCALE GENOMIC DNA]</scope>
    <source>
        <strain evidence="2">FD-334 SS-4</strain>
    </source>
</reference>
<organism evidence="1 2">
    <name type="scientific">Hypholoma sublateritium (strain FD-334 SS-4)</name>
    <dbReference type="NCBI Taxonomy" id="945553"/>
    <lineage>
        <taxon>Eukaryota</taxon>
        <taxon>Fungi</taxon>
        <taxon>Dikarya</taxon>
        <taxon>Basidiomycota</taxon>
        <taxon>Agaricomycotina</taxon>
        <taxon>Agaricomycetes</taxon>
        <taxon>Agaricomycetidae</taxon>
        <taxon>Agaricales</taxon>
        <taxon>Agaricineae</taxon>
        <taxon>Strophariaceae</taxon>
        <taxon>Hypholoma</taxon>
    </lineage>
</organism>
<proteinExistence type="predicted"/>
<accession>A0A0D2N3E3</accession>
<keyword evidence="2" id="KW-1185">Reference proteome</keyword>
<dbReference type="EMBL" id="KN817716">
    <property type="protein sequence ID" value="KJA13754.1"/>
    <property type="molecule type" value="Genomic_DNA"/>
</dbReference>